<dbReference type="Proteomes" id="UP000236262">
    <property type="component" value="Unassembled WGS sequence"/>
</dbReference>
<keyword evidence="5" id="KW-1185">Reference proteome</keyword>
<proteinExistence type="predicted"/>
<dbReference type="PROSITE" id="PS51186">
    <property type="entry name" value="GNAT"/>
    <property type="match status" value="1"/>
</dbReference>
<dbReference type="GO" id="GO:0016747">
    <property type="term" value="F:acyltransferase activity, transferring groups other than amino-acyl groups"/>
    <property type="evidence" value="ECO:0007669"/>
    <property type="project" value="InterPro"/>
</dbReference>
<dbReference type="InterPro" id="IPR016181">
    <property type="entry name" value="Acyl_CoA_acyltransferase"/>
</dbReference>
<dbReference type="SUPFAM" id="SSF55729">
    <property type="entry name" value="Acyl-CoA N-acyltransferases (Nat)"/>
    <property type="match status" value="1"/>
</dbReference>
<dbReference type="EMBL" id="PPEH01000008">
    <property type="protein sequence ID" value="PNW12090.1"/>
    <property type="molecule type" value="Genomic_DNA"/>
</dbReference>
<dbReference type="KEGG" id="clac:EG342_23715"/>
<dbReference type="Proteomes" id="UP000279972">
    <property type="component" value="Chromosome"/>
</dbReference>
<sequence>MEIKTERFVLKEIDESYVEDILRIRSNEVINQYVKRKSPKTNYDALEFILTIKKKTQNREILFFGISYQNQRNLIGTICLWKFSEDRKTAEVGYELLPDYHQRGIMGEALKSVLDYGFNTLKLQEVRAYTHKNNNASQQLLLKQGFVVKEGAIDEGNLDNIIFTLNKLKNDNIER</sequence>
<evidence type="ECO:0000259" key="1">
    <source>
        <dbReference type="PROSITE" id="PS51186"/>
    </source>
</evidence>
<feature type="domain" description="N-acetyltransferase" evidence="1">
    <location>
        <begin position="8"/>
        <end position="171"/>
    </location>
</feature>
<dbReference type="RefSeq" id="WP_103293089.1">
    <property type="nucleotide sequence ID" value="NZ_CP033924.1"/>
</dbReference>
<dbReference type="PANTHER" id="PTHR43792:SF1">
    <property type="entry name" value="N-ACETYLTRANSFERASE DOMAIN-CONTAINING PROTEIN"/>
    <property type="match status" value="1"/>
</dbReference>
<reference evidence="3 4" key="1">
    <citation type="submission" date="2018-01" db="EMBL/GenBank/DDBJ databases">
        <title>Draft genome sequences of Chryseobacterium lactis NCTC11390, Chryseobacterium oncorhynchi 701B-08, and Chryseobacterium viscerum 687B-08.</title>
        <authorList>
            <person name="Jeong J.-J."/>
            <person name="Lee Y.J."/>
            <person name="Park B."/>
            <person name="Choi I.-G."/>
            <person name="Kim K.D."/>
        </authorList>
    </citation>
    <scope>NUCLEOTIDE SEQUENCE [LARGE SCALE GENOMIC DNA]</scope>
    <source>
        <strain evidence="3 4">NCTC11390</strain>
    </source>
</reference>
<reference evidence="2 5" key="2">
    <citation type="submission" date="2018-11" db="EMBL/GenBank/DDBJ databases">
        <title>Proposal to divide the Flavobacteriaceae and reorganize its genera based on Amino Acid Identity values calculated from whole genome sequences.</title>
        <authorList>
            <person name="Nicholson A.C."/>
            <person name="Gulvik C.A."/>
            <person name="Whitney A.M."/>
            <person name="Humrighouse B.W."/>
            <person name="Bell M."/>
            <person name="Holmes B."/>
            <person name="Steigerwalt A.G."/>
            <person name="Villarma A."/>
            <person name="Sheth M."/>
            <person name="Batra D."/>
            <person name="Pryor J."/>
            <person name="Bernardet J.-F."/>
            <person name="Hugo C."/>
            <person name="Kampfer P."/>
            <person name="Newman J."/>
            <person name="McQuiston J.R."/>
        </authorList>
    </citation>
    <scope>NUCLEOTIDE SEQUENCE [LARGE SCALE GENOMIC DNA]</scope>
    <source>
        <strain evidence="2 5">KC_1864</strain>
    </source>
</reference>
<protein>
    <submittedName>
        <fullName evidence="3">N-acetyltransferase</fullName>
    </submittedName>
</protein>
<dbReference type="AlphaFoldDB" id="A0A3G6RLG1"/>
<name>A0A3G6RLG1_CHRLC</name>
<evidence type="ECO:0000313" key="3">
    <source>
        <dbReference type="EMBL" id="PNW12090.1"/>
    </source>
</evidence>
<evidence type="ECO:0000313" key="4">
    <source>
        <dbReference type="Proteomes" id="UP000236262"/>
    </source>
</evidence>
<organism evidence="3 4">
    <name type="scientific">Chryseobacterium lactis</name>
    <dbReference type="NCBI Taxonomy" id="1241981"/>
    <lineage>
        <taxon>Bacteria</taxon>
        <taxon>Pseudomonadati</taxon>
        <taxon>Bacteroidota</taxon>
        <taxon>Flavobacteriia</taxon>
        <taxon>Flavobacteriales</taxon>
        <taxon>Weeksellaceae</taxon>
        <taxon>Chryseobacterium group</taxon>
        <taxon>Chryseobacterium</taxon>
    </lineage>
</organism>
<accession>A0A3G6RLG1</accession>
<dbReference type="InterPro" id="IPR000182">
    <property type="entry name" value="GNAT_dom"/>
</dbReference>
<dbReference type="InterPro" id="IPR051531">
    <property type="entry name" value="N-acetyltransferase"/>
</dbReference>
<evidence type="ECO:0000313" key="2">
    <source>
        <dbReference type="EMBL" id="AZA84719.1"/>
    </source>
</evidence>
<dbReference type="Gene3D" id="3.40.630.30">
    <property type="match status" value="1"/>
</dbReference>
<dbReference type="EMBL" id="CP033924">
    <property type="protein sequence ID" value="AZA84719.1"/>
    <property type="molecule type" value="Genomic_DNA"/>
</dbReference>
<dbReference type="PANTHER" id="PTHR43792">
    <property type="entry name" value="GNAT FAMILY, PUTATIVE (AFU_ORTHOLOGUE AFUA_3G00765)-RELATED-RELATED"/>
    <property type="match status" value="1"/>
</dbReference>
<dbReference type="Pfam" id="PF13302">
    <property type="entry name" value="Acetyltransf_3"/>
    <property type="match status" value="1"/>
</dbReference>
<dbReference type="OrthoDB" id="9811523at2"/>
<gene>
    <name evidence="3" type="ORF">C1637_18205</name>
    <name evidence="2" type="ORF">EG342_23715</name>
</gene>
<evidence type="ECO:0000313" key="5">
    <source>
        <dbReference type="Proteomes" id="UP000279972"/>
    </source>
</evidence>